<evidence type="ECO:0000256" key="8">
    <source>
        <dbReference type="ARBA" id="ARBA00022927"/>
    </source>
</evidence>
<dbReference type="SUPFAM" id="SSF101967">
    <property type="entry name" value="Adhesin YadA, collagen-binding domain"/>
    <property type="match status" value="3"/>
</dbReference>
<dbReference type="RefSeq" id="WP_116631028.1">
    <property type="nucleotide sequence ID" value="NZ_QENU01000001.1"/>
</dbReference>
<dbReference type="AlphaFoldDB" id="A0A2U0TH75"/>
<feature type="domain" description="Trimeric autotransporter adhesin YadA-like C-terminal membrane anchor" evidence="11">
    <location>
        <begin position="387"/>
        <end position="447"/>
    </location>
</feature>
<keyword evidence="9" id="KW-0472">Membrane</keyword>
<dbReference type="Pfam" id="PF03895">
    <property type="entry name" value="YadA_anchor"/>
    <property type="match status" value="1"/>
</dbReference>
<dbReference type="GO" id="GO:0009279">
    <property type="term" value="C:cell outer membrane"/>
    <property type="evidence" value="ECO:0007669"/>
    <property type="project" value="UniProtKB-SubCell"/>
</dbReference>
<evidence type="ECO:0000256" key="2">
    <source>
        <dbReference type="ARBA" id="ARBA00004442"/>
    </source>
</evidence>
<comment type="caution">
    <text evidence="13">The sequence shown here is derived from an EMBL/GenBank/DDBJ whole genome shotgun (WGS) entry which is preliminary data.</text>
</comment>
<proteinExistence type="inferred from homology"/>
<dbReference type="InterPro" id="IPR005594">
    <property type="entry name" value="YadA_C"/>
</dbReference>
<feature type="domain" description="Trimeric autotransporter adhesin YadA-like stalk" evidence="12">
    <location>
        <begin position="76"/>
        <end position="114"/>
    </location>
</feature>
<dbReference type="Gene3D" id="2.20.70.140">
    <property type="match status" value="2"/>
</dbReference>
<keyword evidence="14" id="KW-1185">Reference proteome</keyword>
<organism evidence="13 14">
    <name type="scientific">Alitibacter langaaensis DSM 22999</name>
    <dbReference type="NCBI Taxonomy" id="1122935"/>
    <lineage>
        <taxon>Bacteria</taxon>
        <taxon>Pseudomonadati</taxon>
        <taxon>Pseudomonadota</taxon>
        <taxon>Gammaproteobacteria</taxon>
        <taxon>Pasteurellales</taxon>
        <taxon>Pasteurellaceae</taxon>
        <taxon>Alitibacter</taxon>
    </lineage>
</organism>
<keyword evidence="10" id="KW-0998">Cell outer membrane</keyword>
<evidence type="ECO:0000256" key="1">
    <source>
        <dbReference type="ARBA" id="ARBA00004241"/>
    </source>
</evidence>
<dbReference type="InterPro" id="IPR008635">
    <property type="entry name" value="Coiled_stalk_dom"/>
</dbReference>
<dbReference type="Proteomes" id="UP000245909">
    <property type="component" value="Unassembled WGS sequence"/>
</dbReference>
<keyword evidence="4" id="KW-0813">Transport</keyword>
<evidence type="ECO:0000256" key="6">
    <source>
        <dbReference type="ARBA" id="ARBA00022692"/>
    </source>
</evidence>
<accession>A0A2U0TH75</accession>
<dbReference type="GO" id="GO:0015031">
    <property type="term" value="P:protein transport"/>
    <property type="evidence" value="ECO:0007669"/>
    <property type="project" value="UniProtKB-KW"/>
</dbReference>
<sequence>MAKIVQTLNQVIQSIIANKDGNIKITNDGNKVTVDLAKDIKVDSVTAGDTTINNDGLTIKDGPSVTKDGINAAGNKITNVAPGTDGTDAVNVDQLNTATTAVKDSTTWKVNTAGQVDEGKAAESVSNQTVTVNHGVNTKVSDVKKDADGNYSYEIDVTGLPMEYVDEKGNTLVNIGGNFFSQTDNADGTKTLTPSKPAKVRISSDKPMQLTNVADGEVSENSTDAVNGSQLYEVKNSGLTFAGDEGEFKSPLGSKVTVSGGVKDSSKLTNNNIGVVAKDGKLDVKLAKALTDLTSAEFKDSDGNVTNVDGKGISITGNNGKTTSLTADGLNNGGNRITNVAPGIKDTDAVNVAQLRGTANNLNNRINKVDRNARAGTASALAAATLPQAYLPGKSLVALGGSTYGGETGIALGASTISDGGNWILKGSATSNSRGKLGAGVAVGYQW</sequence>
<evidence type="ECO:0000259" key="12">
    <source>
        <dbReference type="Pfam" id="PF05662"/>
    </source>
</evidence>
<evidence type="ECO:0000256" key="9">
    <source>
        <dbReference type="ARBA" id="ARBA00023136"/>
    </source>
</evidence>
<evidence type="ECO:0000313" key="13">
    <source>
        <dbReference type="EMBL" id="PVX42930.1"/>
    </source>
</evidence>
<evidence type="ECO:0000256" key="10">
    <source>
        <dbReference type="ARBA" id="ARBA00023237"/>
    </source>
</evidence>
<keyword evidence="5" id="KW-1134">Transmembrane beta strand</keyword>
<dbReference type="EMBL" id="QENU01000001">
    <property type="protein sequence ID" value="PVX42930.1"/>
    <property type="molecule type" value="Genomic_DNA"/>
</dbReference>
<dbReference type="InterPro" id="IPR045584">
    <property type="entry name" value="Pilin-like"/>
</dbReference>
<reference evidence="13 14" key="1">
    <citation type="submission" date="2018-05" db="EMBL/GenBank/DDBJ databases">
        <title>Genomic Encyclopedia of Type Strains, Phase IV (KMG-IV): sequencing the most valuable type-strain genomes for metagenomic binning, comparative biology and taxonomic classification.</title>
        <authorList>
            <person name="Goeker M."/>
        </authorList>
    </citation>
    <scope>NUCLEOTIDE SEQUENCE [LARGE SCALE GENOMIC DNA]</scope>
    <source>
        <strain evidence="13 14">DSM 22999</strain>
    </source>
</reference>
<keyword evidence="8" id="KW-0653">Protein transport</keyword>
<evidence type="ECO:0000256" key="5">
    <source>
        <dbReference type="ARBA" id="ARBA00022452"/>
    </source>
</evidence>
<evidence type="ECO:0000256" key="3">
    <source>
        <dbReference type="ARBA" id="ARBA00005848"/>
    </source>
</evidence>
<dbReference type="Pfam" id="PF05662">
    <property type="entry name" value="YadA_stalk"/>
    <property type="match status" value="3"/>
</dbReference>
<protein>
    <submittedName>
        <fullName evidence="13">Trimeric autotransporter adhesin</fullName>
    </submittedName>
</protein>
<evidence type="ECO:0000256" key="7">
    <source>
        <dbReference type="ARBA" id="ARBA00022729"/>
    </source>
</evidence>
<dbReference type="Gene3D" id="3.30.1300.30">
    <property type="entry name" value="GSPII I/J protein-like"/>
    <property type="match status" value="1"/>
</dbReference>
<dbReference type="Gene3D" id="6.10.250.2040">
    <property type="match status" value="1"/>
</dbReference>
<dbReference type="SUPFAM" id="SSF54523">
    <property type="entry name" value="Pili subunits"/>
    <property type="match status" value="1"/>
</dbReference>
<dbReference type="GO" id="GO:0009986">
    <property type="term" value="C:cell surface"/>
    <property type="evidence" value="ECO:0007669"/>
    <property type="project" value="UniProtKB-SubCell"/>
</dbReference>
<evidence type="ECO:0000259" key="11">
    <source>
        <dbReference type="Pfam" id="PF03895"/>
    </source>
</evidence>
<feature type="domain" description="Trimeric autotransporter adhesin YadA-like stalk" evidence="12">
    <location>
        <begin position="336"/>
        <end position="377"/>
    </location>
</feature>
<keyword evidence="6" id="KW-0812">Transmembrane</keyword>
<keyword evidence="7" id="KW-0732">Signal</keyword>
<comment type="similarity">
    <text evidence="3">Belongs to the autotransporter-2 (AT-2) (TC 1.B.40) family.</text>
</comment>
<gene>
    <name evidence="13" type="ORF">C8D76_101266</name>
</gene>
<comment type="subcellular location">
    <subcellularLocation>
        <location evidence="2">Cell outer membrane</location>
    </subcellularLocation>
    <subcellularLocation>
        <location evidence="1">Cell surface</location>
    </subcellularLocation>
</comment>
<dbReference type="Gene3D" id="1.20.5.170">
    <property type="match status" value="1"/>
</dbReference>
<feature type="domain" description="Trimeric autotransporter adhesin YadA-like stalk" evidence="12">
    <location>
        <begin position="209"/>
        <end position="237"/>
    </location>
</feature>
<evidence type="ECO:0000256" key="4">
    <source>
        <dbReference type="ARBA" id="ARBA00022448"/>
    </source>
</evidence>
<dbReference type="InterPro" id="IPR011049">
    <property type="entry name" value="Serralysin-like_metalloprot_C"/>
</dbReference>
<dbReference type="OrthoDB" id="5688270at2"/>
<evidence type="ECO:0000313" key="14">
    <source>
        <dbReference type="Proteomes" id="UP000245909"/>
    </source>
</evidence>
<name>A0A2U0TH75_9PAST</name>